<proteinExistence type="predicted"/>
<accession>A0A316HK53</accession>
<organism evidence="2 3">
    <name type="scientific">Lentzea atacamensis</name>
    <dbReference type="NCBI Taxonomy" id="531938"/>
    <lineage>
        <taxon>Bacteria</taxon>
        <taxon>Bacillati</taxon>
        <taxon>Actinomycetota</taxon>
        <taxon>Actinomycetes</taxon>
        <taxon>Pseudonocardiales</taxon>
        <taxon>Pseudonocardiaceae</taxon>
        <taxon>Lentzea</taxon>
    </lineage>
</organism>
<name>A0A316HK53_9PSEU</name>
<dbReference type="RefSeq" id="WP_109642688.1">
    <property type="nucleotide sequence ID" value="NZ_QGHB01000026.1"/>
</dbReference>
<comment type="caution">
    <text evidence="2">The sequence shown here is derived from an EMBL/GenBank/DDBJ whole genome shotgun (WGS) entry which is preliminary data.</text>
</comment>
<keyword evidence="1" id="KW-0812">Transmembrane</keyword>
<gene>
    <name evidence="2" type="ORF">C8D88_12617</name>
</gene>
<protein>
    <recommendedName>
        <fullName evidence="4">Lycopene cyclase domain-containing protein</fullName>
    </recommendedName>
</protein>
<feature type="transmembrane region" description="Helical" evidence="1">
    <location>
        <begin position="64"/>
        <end position="81"/>
    </location>
</feature>
<sequence>MIAIITVLVAFPLGCFLRSRLAASVAYGLAYLWAFTFQTLYLLLDSLNGGPDPAFTTGEFPFEYGAVTLGVLVAGFGLLNLGHWLRARRRATPTAHPA</sequence>
<feature type="transmembrane region" description="Helical" evidence="1">
    <location>
        <begin position="21"/>
        <end position="44"/>
    </location>
</feature>
<keyword evidence="1" id="KW-0472">Membrane</keyword>
<dbReference type="Proteomes" id="UP000246005">
    <property type="component" value="Unassembled WGS sequence"/>
</dbReference>
<reference evidence="2 3" key="1">
    <citation type="submission" date="2018-05" db="EMBL/GenBank/DDBJ databases">
        <title>Genomic Encyclopedia of Type Strains, Phase IV (KMG-IV): sequencing the most valuable type-strain genomes for metagenomic binning, comparative biology and taxonomic classification.</title>
        <authorList>
            <person name="Goeker M."/>
        </authorList>
    </citation>
    <scope>NUCLEOTIDE SEQUENCE [LARGE SCALE GENOMIC DNA]</scope>
    <source>
        <strain evidence="2 3">DSM 45480</strain>
    </source>
</reference>
<evidence type="ECO:0008006" key="4">
    <source>
        <dbReference type="Google" id="ProtNLM"/>
    </source>
</evidence>
<evidence type="ECO:0000313" key="3">
    <source>
        <dbReference type="Proteomes" id="UP000246005"/>
    </source>
</evidence>
<evidence type="ECO:0000256" key="1">
    <source>
        <dbReference type="SAM" id="Phobius"/>
    </source>
</evidence>
<evidence type="ECO:0000313" key="2">
    <source>
        <dbReference type="EMBL" id="PWK78625.1"/>
    </source>
</evidence>
<dbReference type="AlphaFoldDB" id="A0A316HK53"/>
<keyword evidence="1" id="KW-1133">Transmembrane helix</keyword>
<dbReference type="EMBL" id="QGHB01000026">
    <property type="protein sequence ID" value="PWK78625.1"/>
    <property type="molecule type" value="Genomic_DNA"/>
</dbReference>